<evidence type="ECO:0000313" key="3">
    <source>
        <dbReference type="Proteomes" id="UP000216345"/>
    </source>
</evidence>
<keyword evidence="3" id="KW-1185">Reference proteome</keyword>
<evidence type="ECO:0000313" key="2">
    <source>
        <dbReference type="EMBL" id="OYR18134.1"/>
    </source>
</evidence>
<keyword evidence="1" id="KW-1133">Transmembrane helix</keyword>
<reference evidence="2 3" key="1">
    <citation type="submission" date="2017-07" db="EMBL/GenBank/DDBJ databases">
        <title>Phylogenetic study on the rhizospheric bacterium Ochrobactrum sp. A44.</title>
        <authorList>
            <person name="Krzyzanowska D.M."/>
            <person name="Ossowicki A."/>
            <person name="Rajewska M."/>
            <person name="Maciag T."/>
            <person name="Kaczynski Z."/>
            <person name="Czerwicka M."/>
            <person name="Jafra S."/>
        </authorList>
    </citation>
    <scope>NUCLEOTIDE SEQUENCE [LARGE SCALE GENOMIC DNA]</scope>
    <source>
        <strain evidence="2 3">PR17</strain>
    </source>
</reference>
<dbReference type="AlphaFoldDB" id="A0A256FTI6"/>
<accession>A0A256FTI6</accession>
<name>A0A256FTI6_9HYPH</name>
<keyword evidence="1" id="KW-0472">Membrane</keyword>
<feature type="transmembrane region" description="Helical" evidence="1">
    <location>
        <begin position="20"/>
        <end position="37"/>
    </location>
</feature>
<dbReference type="EMBL" id="NNRK01000017">
    <property type="protein sequence ID" value="OYR18134.1"/>
    <property type="molecule type" value="Genomic_DNA"/>
</dbReference>
<organism evidence="2 3">
    <name type="scientific">Brucella rhizosphaerae</name>
    <dbReference type="NCBI Taxonomy" id="571254"/>
    <lineage>
        <taxon>Bacteria</taxon>
        <taxon>Pseudomonadati</taxon>
        <taxon>Pseudomonadota</taxon>
        <taxon>Alphaproteobacteria</taxon>
        <taxon>Hyphomicrobiales</taxon>
        <taxon>Brucellaceae</taxon>
        <taxon>Brucella/Ochrobactrum group</taxon>
        <taxon>Brucella</taxon>
    </lineage>
</organism>
<protein>
    <submittedName>
        <fullName evidence="2">Uncharacterized protein</fullName>
    </submittedName>
</protein>
<proteinExistence type="predicted"/>
<gene>
    <name evidence="2" type="ORF">CEV32_3554</name>
</gene>
<comment type="caution">
    <text evidence="2">The sequence shown here is derived from an EMBL/GenBank/DDBJ whole genome shotgun (WGS) entry which is preliminary data.</text>
</comment>
<sequence length="38" mass="4287">MTTAKTDLDLYSRLVEQFGTYGKSAFAICAGVIPIYWR</sequence>
<evidence type="ECO:0000256" key="1">
    <source>
        <dbReference type="SAM" id="Phobius"/>
    </source>
</evidence>
<dbReference type="Proteomes" id="UP000216345">
    <property type="component" value="Unassembled WGS sequence"/>
</dbReference>
<keyword evidence="1" id="KW-0812">Transmembrane</keyword>